<dbReference type="InterPro" id="IPR048813">
    <property type="entry name" value="GP7-like"/>
</dbReference>
<evidence type="ECO:0000313" key="1">
    <source>
        <dbReference type="EMBL" id="KKN18521.1"/>
    </source>
</evidence>
<gene>
    <name evidence="1" type="ORF">LCGC14_0954940</name>
</gene>
<name>A0A0F9QZF8_9ZZZZ</name>
<reference evidence="1" key="1">
    <citation type="journal article" date="2015" name="Nature">
        <title>Complex archaea that bridge the gap between prokaryotes and eukaryotes.</title>
        <authorList>
            <person name="Spang A."/>
            <person name="Saw J.H."/>
            <person name="Jorgensen S.L."/>
            <person name="Zaremba-Niedzwiedzka K."/>
            <person name="Martijn J."/>
            <person name="Lind A.E."/>
            <person name="van Eijk R."/>
            <person name="Schleper C."/>
            <person name="Guy L."/>
            <person name="Ettema T.J."/>
        </authorList>
    </citation>
    <scope>NUCLEOTIDE SEQUENCE</scope>
</reference>
<dbReference type="NCBIfam" id="NF045672">
    <property type="entry name" value="MCP_gp7_epsi_15"/>
    <property type="match status" value="1"/>
</dbReference>
<protein>
    <recommendedName>
        <fullName evidence="2">Major capsid protein</fullName>
    </recommendedName>
</protein>
<dbReference type="AlphaFoldDB" id="A0A0F9QZF8"/>
<organism evidence="1">
    <name type="scientific">marine sediment metagenome</name>
    <dbReference type="NCBI Taxonomy" id="412755"/>
    <lineage>
        <taxon>unclassified sequences</taxon>
        <taxon>metagenomes</taxon>
        <taxon>ecological metagenomes</taxon>
    </lineage>
</organism>
<comment type="caution">
    <text evidence="1">The sequence shown here is derived from an EMBL/GenBank/DDBJ whole genome shotgun (WGS) entry which is preliminary data.</text>
</comment>
<sequence length="338" mass="36841">MTSALTSDYLTLLDWAQREKPGGGIDEIIEVLANSNPIIADANVMEGNLPTGHRTTKRSSDPTGTWRLLNYGVDAEKSTTEQITDLCGILESYSKIDVDLAMLNANQAAFRASEDNAFVTGFNDTIATALFYGDQNADPEKMHGLAPRYNYLDSPTGASSTQMISAGGSASDNTSIWIVTWGPQTCSLMFPKGSKAGLQSEDLGKTLVTDSGNRMYQAWVTRFQWKLGLVLRDYRYVIRICNIDVSDLKADAASGADLMDKLTDAYYARPTIDLGNMAKTFIYCNKTIAKFLHKQAQNKSNVNLTIDSPAGKPIVSFLDAPVRVCDNIDLDEATIGNA</sequence>
<proteinExistence type="predicted"/>
<accession>A0A0F9QZF8</accession>
<dbReference type="EMBL" id="LAZR01003419">
    <property type="protein sequence ID" value="KKN18521.1"/>
    <property type="molecule type" value="Genomic_DNA"/>
</dbReference>
<dbReference type="Pfam" id="PF20911">
    <property type="entry name" value="GP7"/>
    <property type="match status" value="1"/>
</dbReference>
<evidence type="ECO:0008006" key="2">
    <source>
        <dbReference type="Google" id="ProtNLM"/>
    </source>
</evidence>